<reference evidence="4 5" key="1">
    <citation type="submission" date="2018-09" db="EMBL/GenBank/DDBJ databases">
        <title>Gemmobacter lutimaris sp. nov., a marine bacterium isolated from tidal flat.</title>
        <authorList>
            <person name="Lee D.W."/>
            <person name="Yoo Y."/>
            <person name="Kim J.-J."/>
            <person name="Kim B.S."/>
        </authorList>
    </citation>
    <scope>NUCLEOTIDE SEQUENCE [LARGE SCALE GENOMIC DNA]</scope>
    <source>
        <strain evidence="4 5">YJ-T1-11</strain>
    </source>
</reference>
<dbReference type="SUPFAM" id="SSF53067">
    <property type="entry name" value="Actin-like ATPase domain"/>
    <property type="match status" value="2"/>
</dbReference>
<dbReference type="InterPro" id="IPR018181">
    <property type="entry name" value="Heat_shock_70_CS"/>
</dbReference>
<dbReference type="Gene3D" id="3.30.420.40">
    <property type="match status" value="3"/>
</dbReference>
<evidence type="ECO:0000256" key="3">
    <source>
        <dbReference type="ARBA" id="ARBA00022840"/>
    </source>
</evidence>
<dbReference type="EMBL" id="QXXQ01000005">
    <property type="protein sequence ID" value="RID91721.1"/>
    <property type="molecule type" value="Genomic_DNA"/>
</dbReference>
<dbReference type="Pfam" id="PF00012">
    <property type="entry name" value="HSP70"/>
    <property type="match status" value="1"/>
</dbReference>
<dbReference type="RefSeq" id="WP_119134782.1">
    <property type="nucleotide sequence ID" value="NZ_QXXQ01000005.1"/>
</dbReference>
<keyword evidence="3" id="KW-0067">ATP-binding</keyword>
<dbReference type="GO" id="GO:0140662">
    <property type="term" value="F:ATP-dependent protein folding chaperone"/>
    <property type="evidence" value="ECO:0007669"/>
    <property type="project" value="InterPro"/>
</dbReference>
<dbReference type="AlphaFoldDB" id="A0A398BS68"/>
<keyword evidence="2" id="KW-0547">Nucleotide-binding</keyword>
<dbReference type="OrthoDB" id="9807934at2"/>
<dbReference type="CDD" id="cd10231">
    <property type="entry name" value="ASKHA_NBD_HSP70_YegD-like"/>
    <property type="match status" value="1"/>
</dbReference>
<evidence type="ECO:0000256" key="2">
    <source>
        <dbReference type="ARBA" id="ARBA00022741"/>
    </source>
</evidence>
<dbReference type="Gene3D" id="3.90.640.10">
    <property type="entry name" value="Actin, Chain A, domain 4"/>
    <property type="match status" value="1"/>
</dbReference>
<dbReference type="Proteomes" id="UP000266649">
    <property type="component" value="Unassembled WGS sequence"/>
</dbReference>
<evidence type="ECO:0000313" key="4">
    <source>
        <dbReference type="EMBL" id="RID91721.1"/>
    </source>
</evidence>
<evidence type="ECO:0000313" key="5">
    <source>
        <dbReference type="Proteomes" id="UP000266649"/>
    </source>
</evidence>
<dbReference type="PROSITE" id="PS00329">
    <property type="entry name" value="HSP70_2"/>
    <property type="match status" value="1"/>
</dbReference>
<protein>
    <submittedName>
        <fullName evidence="4">Hsp70 family protein</fullName>
    </submittedName>
</protein>
<name>A0A398BS68_9RHOB</name>
<keyword evidence="5" id="KW-1185">Reference proteome</keyword>
<gene>
    <name evidence="4" type="ORF">D2N39_10755</name>
</gene>
<comment type="similarity">
    <text evidence="1">Belongs to the heat shock protein 70 family.</text>
</comment>
<dbReference type="InterPro" id="IPR043129">
    <property type="entry name" value="ATPase_NBD"/>
</dbReference>
<organism evidence="4 5">
    <name type="scientific">Gemmobacter lutimaris</name>
    <dbReference type="NCBI Taxonomy" id="2306023"/>
    <lineage>
        <taxon>Bacteria</taxon>
        <taxon>Pseudomonadati</taxon>
        <taxon>Pseudomonadota</taxon>
        <taxon>Alphaproteobacteria</taxon>
        <taxon>Rhodobacterales</taxon>
        <taxon>Paracoccaceae</taxon>
        <taxon>Gemmobacter</taxon>
    </lineage>
</organism>
<dbReference type="InterPro" id="IPR042054">
    <property type="entry name" value="YegD-like"/>
</dbReference>
<dbReference type="InterPro" id="IPR013126">
    <property type="entry name" value="Hsp_70_fam"/>
</dbReference>
<dbReference type="GO" id="GO:0005524">
    <property type="term" value="F:ATP binding"/>
    <property type="evidence" value="ECO:0007669"/>
    <property type="project" value="UniProtKB-KW"/>
</dbReference>
<evidence type="ECO:0000256" key="1">
    <source>
        <dbReference type="ARBA" id="ARBA00007381"/>
    </source>
</evidence>
<proteinExistence type="inferred from homology"/>
<comment type="caution">
    <text evidence="4">The sequence shown here is derived from an EMBL/GenBank/DDBJ whole genome shotgun (WGS) entry which is preliminary data.</text>
</comment>
<sequence length="411" mass="44543">MQHCGIDFGTSNSTLGLADATGARLLPLEGDSPTLPSAVFWAEDGPPQFGQAAIAAYLDHEEGRLMRALKSTLGSGLIHERTRVGNRTVAFREVLGRFLAHLTARLPDGPEAVVMGRPVHFVDDDAGLDAQAEATLGEIARDLGFREVSFQFEPIAAARDHESRCTAEELVLIFDIGGGTSDVSLVRVGPDRARRAERADDILGNDGIRLGGTDFDRMLSLAEALPHLGFGAATKGGAGTMPRHYFLDLATWHRINQLYSRSTMTDLKALRHEIDNPELIDRLIRLIDARQGHALAMEVERVKIALSDAEAERLLLRPLCGAPNPVVRREAFEQTLAPALTRLRDLITRVLAQGGVTPAEVGTVFVTGGSSRLPLLRRLVQDMLPQAQLHSGDDFGAVGLGLALEARHRYA</sequence>
<dbReference type="PANTHER" id="PTHR19375">
    <property type="entry name" value="HEAT SHOCK PROTEIN 70KDA"/>
    <property type="match status" value="1"/>
</dbReference>
<dbReference type="PROSITE" id="PS01036">
    <property type="entry name" value="HSP70_3"/>
    <property type="match status" value="1"/>
</dbReference>
<accession>A0A398BS68</accession>